<dbReference type="InterPro" id="IPR001810">
    <property type="entry name" value="F-box_dom"/>
</dbReference>
<proteinExistence type="predicted"/>
<sequence>MAPRKKKGKNTVEALASLYPASLKGFPALPLDILFEIFSLVHPLDLVYLTRTTKPFRRFLLNRANVAIWRAAFANSANEGGPPGCPTYMCEPAWARVAFEKACHVCFVNLRDDPNLDSVWWEFGTRYCGDCMRSQVSQRISVKVKRLDPRRNWEAVFPRVPRSTYVKSYYYLLADQHKVLDAYTKTENDEERAALFQTCRERTNLIMEHSKLCREWAAKQIENRRKEAENRREEKEEKQEAKQRSRLQAIVAKLTALGWSDETWMVAGTLSEQIRDYPSVAVPRLLAPRAYRDLEPTLILQLNTDKRTWFLKQRFQVFMKAFPRIISQAELDKLALGVPPRHIDVVLIPAVRALLEKDGEAPVVADDLVQTLRPTMPSFLQTWSGECMVLIHGHARKLLKLDESDNQPAPDPGVSDPTALAVAYIACPLLCGVAGHYNTLLKHSCKATYNDRHWLYTPYHGTSDENGGDIYEKTAADTFCQRRFAPTMLHFGNRLPALEGLLRAYGRNPKTTTVQDMTSERRLVHCSPCVAMSKDARHPSVTVHPLDWLAAMSHSTKYHLRQDEIRWEISGKHRASDVDV</sequence>
<evidence type="ECO:0000313" key="4">
    <source>
        <dbReference type="Proteomes" id="UP001215280"/>
    </source>
</evidence>
<dbReference type="Proteomes" id="UP001215280">
    <property type="component" value="Unassembled WGS sequence"/>
</dbReference>
<comment type="caution">
    <text evidence="3">The sequence shown here is derived from an EMBL/GenBank/DDBJ whole genome shotgun (WGS) entry which is preliminary data.</text>
</comment>
<reference evidence="3" key="1">
    <citation type="submission" date="2023-03" db="EMBL/GenBank/DDBJ databases">
        <title>Massive genome expansion in bonnet fungi (Mycena s.s.) driven by repeated elements and novel gene families across ecological guilds.</title>
        <authorList>
            <consortium name="Lawrence Berkeley National Laboratory"/>
            <person name="Harder C.B."/>
            <person name="Miyauchi S."/>
            <person name="Viragh M."/>
            <person name="Kuo A."/>
            <person name="Thoen E."/>
            <person name="Andreopoulos B."/>
            <person name="Lu D."/>
            <person name="Skrede I."/>
            <person name="Drula E."/>
            <person name="Henrissat B."/>
            <person name="Morin E."/>
            <person name="Kohler A."/>
            <person name="Barry K."/>
            <person name="LaButti K."/>
            <person name="Morin E."/>
            <person name="Salamov A."/>
            <person name="Lipzen A."/>
            <person name="Mereny Z."/>
            <person name="Hegedus B."/>
            <person name="Baldrian P."/>
            <person name="Stursova M."/>
            <person name="Weitz H."/>
            <person name="Taylor A."/>
            <person name="Grigoriev I.V."/>
            <person name="Nagy L.G."/>
            <person name="Martin F."/>
            <person name="Kauserud H."/>
        </authorList>
    </citation>
    <scope>NUCLEOTIDE SEQUENCE</scope>
    <source>
        <strain evidence="3">CBHHK188m</strain>
    </source>
</reference>
<dbReference type="InterPro" id="IPR036047">
    <property type="entry name" value="F-box-like_dom_sf"/>
</dbReference>
<keyword evidence="4" id="KW-1185">Reference proteome</keyword>
<feature type="coiled-coil region" evidence="1">
    <location>
        <begin position="218"/>
        <end position="248"/>
    </location>
</feature>
<dbReference type="EMBL" id="JARJLG010000105">
    <property type="protein sequence ID" value="KAJ7745010.1"/>
    <property type="molecule type" value="Genomic_DNA"/>
</dbReference>
<protein>
    <recommendedName>
        <fullName evidence="2">F-box domain-containing protein</fullName>
    </recommendedName>
</protein>
<keyword evidence="1" id="KW-0175">Coiled coil</keyword>
<organism evidence="3 4">
    <name type="scientific">Mycena maculata</name>
    <dbReference type="NCBI Taxonomy" id="230809"/>
    <lineage>
        <taxon>Eukaryota</taxon>
        <taxon>Fungi</taxon>
        <taxon>Dikarya</taxon>
        <taxon>Basidiomycota</taxon>
        <taxon>Agaricomycotina</taxon>
        <taxon>Agaricomycetes</taxon>
        <taxon>Agaricomycetidae</taxon>
        <taxon>Agaricales</taxon>
        <taxon>Marasmiineae</taxon>
        <taxon>Mycenaceae</taxon>
        <taxon>Mycena</taxon>
    </lineage>
</organism>
<dbReference type="AlphaFoldDB" id="A0AAD7IKN9"/>
<dbReference type="SUPFAM" id="SSF81383">
    <property type="entry name" value="F-box domain"/>
    <property type="match status" value="1"/>
</dbReference>
<accession>A0AAD7IKN9</accession>
<name>A0AAD7IKN9_9AGAR</name>
<feature type="domain" description="F-box" evidence="2">
    <location>
        <begin position="23"/>
        <end position="72"/>
    </location>
</feature>
<evidence type="ECO:0000313" key="3">
    <source>
        <dbReference type="EMBL" id="KAJ7745010.1"/>
    </source>
</evidence>
<evidence type="ECO:0000259" key="2">
    <source>
        <dbReference type="PROSITE" id="PS50181"/>
    </source>
</evidence>
<dbReference type="PROSITE" id="PS50181">
    <property type="entry name" value="FBOX"/>
    <property type="match status" value="1"/>
</dbReference>
<dbReference type="CDD" id="cd09917">
    <property type="entry name" value="F-box_SF"/>
    <property type="match status" value="1"/>
</dbReference>
<gene>
    <name evidence="3" type="ORF">DFH07DRAFT_834194</name>
</gene>
<evidence type="ECO:0000256" key="1">
    <source>
        <dbReference type="SAM" id="Coils"/>
    </source>
</evidence>